<comment type="caution">
    <text evidence="1">The sequence shown here is derived from an EMBL/GenBank/DDBJ whole genome shotgun (WGS) entry which is preliminary data.</text>
</comment>
<keyword evidence="1" id="KW-0808">Transferase</keyword>
<dbReference type="InterPro" id="IPR021829">
    <property type="entry name" value="DUF3419"/>
</dbReference>
<organism evidence="1 2">
    <name type="scientific">Haloferula luteola</name>
    <dbReference type="NCBI Taxonomy" id="595692"/>
    <lineage>
        <taxon>Bacteria</taxon>
        <taxon>Pseudomonadati</taxon>
        <taxon>Verrucomicrobiota</taxon>
        <taxon>Verrucomicrobiia</taxon>
        <taxon>Verrucomicrobiales</taxon>
        <taxon>Verrucomicrobiaceae</taxon>
        <taxon>Haloferula</taxon>
    </lineage>
</organism>
<proteinExistence type="predicted"/>
<keyword evidence="2" id="KW-1185">Reference proteome</keyword>
<sequence>MKSEIEQRAAFERLRYGQCWEDAAVLVKALDPRGRRCVSIGSAGDNSFALLAAGAERVDVVEMNPAQVAAIELRKAGYLHLDYEAFGELLGVRRSRRRREIWRKIRGELSPAVVQFWERQSDWWEVGAVGVGRFENYFKVFRDRVLPLAHSRGRVLALLQSRDRKEREVFYQEIWNNRRWRWIFQLFFSRRLMGFLGRDPEFFKYVEGSVAARILERTRHALVELDPAVNPYLRWILTGEFEGAWPIALEEGNFERIGGALREGRMEIHEGSLESWLERNEDRWDAFNLSDIFEYMSEANSAKLYEGLLGVAAPGARIAYWNMLVPRSCPEALMHRVETCEALGETLWREDRAFFYNRLIVEEVRG</sequence>
<dbReference type="PANTHER" id="PTHR47473">
    <property type="entry name" value="BTA1P"/>
    <property type="match status" value="1"/>
</dbReference>
<dbReference type="GO" id="GO:0016740">
    <property type="term" value="F:transferase activity"/>
    <property type="evidence" value="ECO:0007669"/>
    <property type="project" value="UniProtKB-KW"/>
</dbReference>
<gene>
    <name evidence="1" type="ORF">HNR46_002487</name>
</gene>
<dbReference type="Proteomes" id="UP000557717">
    <property type="component" value="Unassembled WGS sequence"/>
</dbReference>
<name>A0A840V9I2_9BACT</name>
<evidence type="ECO:0000313" key="1">
    <source>
        <dbReference type="EMBL" id="MBB5352244.1"/>
    </source>
</evidence>
<protein>
    <submittedName>
        <fullName evidence="1">S-adenosylmethionine-diacylglycerol 3-amino-3-carboxypropyl transferase</fullName>
    </submittedName>
</protein>
<dbReference type="RefSeq" id="WP_184019113.1">
    <property type="nucleotide sequence ID" value="NZ_JACHFD010000011.1"/>
</dbReference>
<evidence type="ECO:0000313" key="2">
    <source>
        <dbReference type="Proteomes" id="UP000557717"/>
    </source>
</evidence>
<dbReference type="AlphaFoldDB" id="A0A840V9I2"/>
<reference evidence="1 2" key="1">
    <citation type="submission" date="2020-08" db="EMBL/GenBank/DDBJ databases">
        <title>Genomic Encyclopedia of Type Strains, Phase IV (KMG-IV): sequencing the most valuable type-strain genomes for metagenomic binning, comparative biology and taxonomic classification.</title>
        <authorList>
            <person name="Goeker M."/>
        </authorList>
    </citation>
    <scope>NUCLEOTIDE SEQUENCE [LARGE SCALE GENOMIC DNA]</scope>
    <source>
        <strain evidence="1 2">YC6886</strain>
    </source>
</reference>
<dbReference type="EMBL" id="JACHFD010000011">
    <property type="protein sequence ID" value="MBB5352244.1"/>
    <property type="molecule type" value="Genomic_DNA"/>
</dbReference>
<dbReference type="Pfam" id="PF11899">
    <property type="entry name" value="DUF3419"/>
    <property type="match status" value="1"/>
</dbReference>
<dbReference type="PANTHER" id="PTHR47473:SF1">
    <property type="entry name" value="METHYLTRANSFERASE DOMAIN-CONTAINING PROTEIN"/>
    <property type="match status" value="1"/>
</dbReference>
<accession>A0A840V9I2</accession>